<dbReference type="KEGG" id="csty:KN1_01390"/>
<dbReference type="Proteomes" id="UP000825123">
    <property type="component" value="Chromosome"/>
</dbReference>
<dbReference type="EMBL" id="AP024597">
    <property type="protein sequence ID" value="BCU68842.1"/>
    <property type="molecule type" value="Genomic_DNA"/>
</dbReference>
<sequence length="95" mass="10856">MKQQGVIWALLTEEVYIKDFVGYLDKSGERVVSVYRRYESSVGEIGALVETQNRVYVVEVKMKAEFKNVDELISKAKAVSEEYKDKSVSPGIDWC</sequence>
<protein>
    <submittedName>
        <fullName evidence="1">Uncharacterized protein</fullName>
    </submittedName>
</protein>
<reference evidence="1 2" key="1">
    <citation type="submission" date="2021-04" db="EMBL/GenBank/DDBJ databases">
        <title>Complete genome sequence of Stygiolobus sp. KN-1.</title>
        <authorList>
            <person name="Nakamura K."/>
            <person name="Sakai H."/>
            <person name="Kurosawa N."/>
        </authorList>
    </citation>
    <scope>NUCLEOTIDE SEQUENCE [LARGE SCALE GENOMIC DNA]</scope>
    <source>
        <strain evidence="1 2">KN-1</strain>
    </source>
</reference>
<keyword evidence="2" id="KW-1185">Reference proteome</keyword>
<evidence type="ECO:0000313" key="1">
    <source>
        <dbReference type="EMBL" id="BCU68842.1"/>
    </source>
</evidence>
<dbReference type="GeneID" id="67876183"/>
<proteinExistence type="predicted"/>
<accession>A0A8D5U4D5</accession>
<dbReference type="AlphaFoldDB" id="A0A8D5U4D5"/>
<gene>
    <name evidence="1" type="ORF">KN1_01390</name>
</gene>
<evidence type="ECO:0000313" key="2">
    <source>
        <dbReference type="Proteomes" id="UP000825123"/>
    </source>
</evidence>
<dbReference type="RefSeq" id="WP_225905746.1">
    <property type="nucleotide sequence ID" value="NZ_AP024597.1"/>
</dbReference>
<organism evidence="1 2">
    <name type="scientific">Stygiolobus caldivivus</name>
    <dbReference type="NCBI Taxonomy" id="2824673"/>
    <lineage>
        <taxon>Archaea</taxon>
        <taxon>Thermoproteota</taxon>
        <taxon>Thermoprotei</taxon>
        <taxon>Sulfolobales</taxon>
        <taxon>Sulfolobaceae</taxon>
        <taxon>Stygiolobus</taxon>
    </lineage>
</organism>
<name>A0A8D5U4D5_9CREN</name>